<dbReference type="SUPFAM" id="SSF47699">
    <property type="entry name" value="Bifunctional inhibitor/lipid-transfer protein/seed storage 2S albumin"/>
    <property type="match status" value="1"/>
</dbReference>
<name>A0A1E5UK64_9POAL</name>
<feature type="non-terminal residue" evidence="1">
    <location>
        <position position="1"/>
    </location>
</feature>
<reference evidence="1 2" key="1">
    <citation type="submission" date="2016-09" db="EMBL/GenBank/DDBJ databases">
        <title>The draft genome of Dichanthelium oligosanthes: A C3 panicoid grass species.</title>
        <authorList>
            <person name="Studer A.J."/>
            <person name="Schnable J.C."/>
            <person name="Brutnell T.P."/>
        </authorList>
    </citation>
    <scope>NUCLEOTIDE SEQUENCE [LARGE SCALE GENOMIC DNA]</scope>
    <source>
        <strain evidence="2">cv. Kellogg 1175</strain>
        <tissue evidence="1">Leaf</tissue>
    </source>
</reference>
<dbReference type="AlphaFoldDB" id="A0A1E5UK64"/>
<comment type="caution">
    <text evidence="1">The sequence shown here is derived from an EMBL/GenBank/DDBJ whole genome shotgun (WGS) entry which is preliminary data.</text>
</comment>
<keyword evidence="2" id="KW-1185">Reference proteome</keyword>
<evidence type="ECO:0000313" key="2">
    <source>
        <dbReference type="Proteomes" id="UP000095767"/>
    </source>
</evidence>
<accession>A0A1E5UK64</accession>
<proteinExistence type="predicted"/>
<dbReference type="EMBL" id="LWDX02073995">
    <property type="protein sequence ID" value="OEL13251.1"/>
    <property type="molecule type" value="Genomic_DNA"/>
</dbReference>
<sequence length="79" mass="8229">LPSKAMSATSIVVSCASGRLPSCCRNIVAAVDLGGGVAYLCHVVSQPPHVLARLNSSTLLELYTACQALRLVPGTRLHL</sequence>
<protein>
    <recommendedName>
        <fullName evidence="3">Bifunctional inhibitor/plant lipid transfer protein/seed storage helical domain-containing protein</fullName>
    </recommendedName>
</protein>
<dbReference type="InterPro" id="IPR036312">
    <property type="entry name" value="Bifun_inhib/LTP/seed_sf"/>
</dbReference>
<evidence type="ECO:0008006" key="3">
    <source>
        <dbReference type="Google" id="ProtNLM"/>
    </source>
</evidence>
<organism evidence="1 2">
    <name type="scientific">Dichanthelium oligosanthes</name>
    <dbReference type="NCBI Taxonomy" id="888268"/>
    <lineage>
        <taxon>Eukaryota</taxon>
        <taxon>Viridiplantae</taxon>
        <taxon>Streptophyta</taxon>
        <taxon>Embryophyta</taxon>
        <taxon>Tracheophyta</taxon>
        <taxon>Spermatophyta</taxon>
        <taxon>Magnoliopsida</taxon>
        <taxon>Liliopsida</taxon>
        <taxon>Poales</taxon>
        <taxon>Poaceae</taxon>
        <taxon>PACMAD clade</taxon>
        <taxon>Panicoideae</taxon>
        <taxon>Panicodae</taxon>
        <taxon>Paniceae</taxon>
        <taxon>Dichantheliinae</taxon>
        <taxon>Dichanthelium</taxon>
    </lineage>
</organism>
<evidence type="ECO:0000313" key="1">
    <source>
        <dbReference type="EMBL" id="OEL13251.1"/>
    </source>
</evidence>
<dbReference type="Proteomes" id="UP000095767">
    <property type="component" value="Unassembled WGS sequence"/>
</dbReference>
<gene>
    <name evidence="1" type="ORF">BAE44_0025730</name>
</gene>